<comment type="caution">
    <text evidence="1">The sequence shown here is derived from an EMBL/GenBank/DDBJ whole genome shotgun (WGS) entry which is preliminary data.</text>
</comment>
<evidence type="ECO:0000313" key="1">
    <source>
        <dbReference type="EMBL" id="RCH94200.1"/>
    </source>
</evidence>
<keyword evidence="2" id="KW-1185">Reference proteome</keyword>
<name>A0A367JW91_RHIAZ</name>
<dbReference type="AlphaFoldDB" id="A0A367JW91"/>
<reference evidence="1 2" key="1">
    <citation type="journal article" date="2018" name="G3 (Bethesda)">
        <title>Phylogenetic and Phylogenomic Definition of Rhizopus Species.</title>
        <authorList>
            <person name="Gryganskyi A.P."/>
            <person name="Golan J."/>
            <person name="Dolatabadi S."/>
            <person name="Mondo S."/>
            <person name="Robb S."/>
            <person name="Idnurm A."/>
            <person name="Muszewska A."/>
            <person name="Steczkiewicz K."/>
            <person name="Masonjones S."/>
            <person name="Liao H.L."/>
            <person name="Gajdeczka M.T."/>
            <person name="Anike F."/>
            <person name="Vuek A."/>
            <person name="Anishchenko I.M."/>
            <person name="Voigt K."/>
            <person name="de Hoog G.S."/>
            <person name="Smith M.E."/>
            <person name="Heitman J."/>
            <person name="Vilgalys R."/>
            <person name="Stajich J.E."/>
        </authorList>
    </citation>
    <scope>NUCLEOTIDE SEQUENCE [LARGE SCALE GENOMIC DNA]</scope>
    <source>
        <strain evidence="1 2">CBS 357.93</strain>
    </source>
</reference>
<sequence length="232" mass="26305">MSNFGMRSSPNGTYVEDDGEEYRLVNRAIITEDIADKLGYSLYKALDGNNATRICMSYPDGSSTVVLPISDVIIEYHKEAGLGLPFLGEIATPITYLEDHITVGMPKNVVSWLSINLLRLIPDDLAYLSEECQRYVWFNVELSQETKAVVWGDLEKKAIDCGSMIDFLQKVQQNVIGIGMFEVSKYRGRVTFVLKKFQGVDITKKSPIRDLWRWETNFTTLCSGNLLKKIRN</sequence>
<protein>
    <submittedName>
        <fullName evidence="1">Uncharacterized protein</fullName>
    </submittedName>
</protein>
<dbReference type="EMBL" id="PJQL01000605">
    <property type="protein sequence ID" value="RCH94200.1"/>
    <property type="molecule type" value="Genomic_DNA"/>
</dbReference>
<organism evidence="1 2">
    <name type="scientific">Rhizopus azygosporus</name>
    <name type="common">Rhizopus microsporus var. azygosporus</name>
    <dbReference type="NCBI Taxonomy" id="86630"/>
    <lineage>
        <taxon>Eukaryota</taxon>
        <taxon>Fungi</taxon>
        <taxon>Fungi incertae sedis</taxon>
        <taxon>Mucoromycota</taxon>
        <taxon>Mucoromycotina</taxon>
        <taxon>Mucoromycetes</taxon>
        <taxon>Mucorales</taxon>
        <taxon>Mucorineae</taxon>
        <taxon>Rhizopodaceae</taxon>
        <taxon>Rhizopus</taxon>
    </lineage>
</organism>
<evidence type="ECO:0000313" key="2">
    <source>
        <dbReference type="Proteomes" id="UP000252139"/>
    </source>
</evidence>
<dbReference type="Proteomes" id="UP000252139">
    <property type="component" value="Unassembled WGS sequence"/>
</dbReference>
<accession>A0A367JW91</accession>
<proteinExistence type="predicted"/>
<gene>
    <name evidence="1" type="ORF">CU097_013316</name>
</gene>